<accession>A0A8E2EHD9</accession>
<evidence type="ECO:0000313" key="2">
    <source>
        <dbReference type="EMBL" id="OCK83850.1"/>
    </source>
</evidence>
<gene>
    <name evidence="2" type="ORF">K432DRAFT_401690</name>
</gene>
<dbReference type="AlphaFoldDB" id="A0A8E2EHD9"/>
<dbReference type="EMBL" id="KV744851">
    <property type="protein sequence ID" value="OCK83850.1"/>
    <property type="molecule type" value="Genomic_DNA"/>
</dbReference>
<dbReference type="PANTHER" id="PTHR40642:SF1">
    <property type="entry name" value="YALI0F31295P"/>
    <property type="match status" value="1"/>
</dbReference>
<evidence type="ECO:0000313" key="3">
    <source>
        <dbReference type="Proteomes" id="UP000250266"/>
    </source>
</evidence>
<evidence type="ECO:0000256" key="1">
    <source>
        <dbReference type="SAM" id="MobiDB-lite"/>
    </source>
</evidence>
<sequence length="173" mass="19770">MNVPTIIEDDLRDFHSKHFPSAPLPEAFFHSNQIIEPFDLDDDDGLGYYPDGMKRTLTDEQIAIFRHSEIRAILKGNQQGSTPSTYSPVPNDADATSIISKMGKDGKQSNGSSKKKPCKRAKKNKRKWEPEMTWETSKRSRANLWKGSGDEWTPRREARELDENKDVAVDLEY</sequence>
<dbReference type="InterPro" id="IPR024526">
    <property type="entry name" value="DUF3807"/>
</dbReference>
<feature type="compositionally biased region" description="Basic residues" evidence="1">
    <location>
        <begin position="113"/>
        <end position="126"/>
    </location>
</feature>
<feature type="region of interest" description="Disordered" evidence="1">
    <location>
        <begin position="76"/>
        <end position="157"/>
    </location>
</feature>
<feature type="compositionally biased region" description="Basic and acidic residues" evidence="1">
    <location>
        <begin position="148"/>
        <end position="157"/>
    </location>
</feature>
<keyword evidence="3" id="KW-1185">Reference proteome</keyword>
<name>A0A8E2EHD9_9PEZI</name>
<dbReference type="Pfam" id="PF12720">
    <property type="entry name" value="DUF3807"/>
    <property type="match status" value="1"/>
</dbReference>
<reference evidence="2 3" key="1">
    <citation type="journal article" date="2016" name="Nat. Commun.">
        <title>Ectomycorrhizal ecology is imprinted in the genome of the dominant symbiotic fungus Cenococcum geophilum.</title>
        <authorList>
            <consortium name="DOE Joint Genome Institute"/>
            <person name="Peter M."/>
            <person name="Kohler A."/>
            <person name="Ohm R.A."/>
            <person name="Kuo A."/>
            <person name="Krutzmann J."/>
            <person name="Morin E."/>
            <person name="Arend M."/>
            <person name="Barry K.W."/>
            <person name="Binder M."/>
            <person name="Choi C."/>
            <person name="Clum A."/>
            <person name="Copeland A."/>
            <person name="Grisel N."/>
            <person name="Haridas S."/>
            <person name="Kipfer T."/>
            <person name="LaButti K."/>
            <person name="Lindquist E."/>
            <person name="Lipzen A."/>
            <person name="Maire R."/>
            <person name="Meier B."/>
            <person name="Mihaltcheva S."/>
            <person name="Molinier V."/>
            <person name="Murat C."/>
            <person name="Poggeler S."/>
            <person name="Quandt C.A."/>
            <person name="Sperisen C."/>
            <person name="Tritt A."/>
            <person name="Tisserant E."/>
            <person name="Crous P.W."/>
            <person name="Henrissat B."/>
            <person name="Nehls U."/>
            <person name="Egli S."/>
            <person name="Spatafora J.W."/>
            <person name="Grigoriev I.V."/>
            <person name="Martin F.M."/>
        </authorList>
    </citation>
    <scope>NUCLEOTIDE SEQUENCE [LARGE SCALE GENOMIC DNA]</scope>
    <source>
        <strain evidence="2 3">CBS 459.81</strain>
    </source>
</reference>
<dbReference type="Proteomes" id="UP000250266">
    <property type="component" value="Unassembled WGS sequence"/>
</dbReference>
<dbReference type="PANTHER" id="PTHR40642">
    <property type="entry name" value="YALI0F31295P"/>
    <property type="match status" value="1"/>
</dbReference>
<dbReference type="OrthoDB" id="5422320at2759"/>
<organism evidence="2 3">
    <name type="scientific">Lepidopterella palustris CBS 459.81</name>
    <dbReference type="NCBI Taxonomy" id="1314670"/>
    <lineage>
        <taxon>Eukaryota</taxon>
        <taxon>Fungi</taxon>
        <taxon>Dikarya</taxon>
        <taxon>Ascomycota</taxon>
        <taxon>Pezizomycotina</taxon>
        <taxon>Dothideomycetes</taxon>
        <taxon>Pleosporomycetidae</taxon>
        <taxon>Mytilinidiales</taxon>
        <taxon>Argynnaceae</taxon>
        <taxon>Lepidopterella</taxon>
    </lineage>
</organism>
<feature type="compositionally biased region" description="Polar residues" evidence="1">
    <location>
        <begin position="76"/>
        <end position="88"/>
    </location>
</feature>
<protein>
    <submittedName>
        <fullName evidence="2">Uncharacterized protein</fullName>
    </submittedName>
</protein>
<proteinExistence type="predicted"/>